<proteinExistence type="predicted"/>
<reference evidence="2" key="1">
    <citation type="journal article" date="2021" name="Proc. Natl. Acad. Sci. U.S.A.">
        <title>A Catalog of Tens of Thousands of Viruses from Human Metagenomes Reveals Hidden Associations with Chronic Diseases.</title>
        <authorList>
            <person name="Tisza M.J."/>
            <person name="Buck C.B."/>
        </authorList>
    </citation>
    <scope>NUCLEOTIDE SEQUENCE</scope>
    <source>
        <strain evidence="2">CtUF252</strain>
    </source>
</reference>
<dbReference type="Pfam" id="PF18480">
    <property type="entry name" value="DUF5615"/>
    <property type="match status" value="1"/>
</dbReference>
<feature type="domain" description="DUF5615" evidence="1">
    <location>
        <begin position="1"/>
        <end position="64"/>
    </location>
</feature>
<protein>
    <recommendedName>
        <fullName evidence="1">DUF5615 domain-containing protein</fullName>
    </recommendedName>
</protein>
<name>A0A8S5NIT0_9CAUD</name>
<dbReference type="InterPro" id="IPR041049">
    <property type="entry name" value="DUF5615"/>
</dbReference>
<sequence>MKVLLDENVAMKLEKGLAKCGVEDVVHINNIKKGMKDTEVYELAKREQRLIVSGDRHFSKKKKELCKGTIFITPSAKKLEDLPEKICWIIDNISNYNIDILTSTISLSSSEYNVFYKKGMKRKAIKKTILYSKIKFKRVKV</sequence>
<dbReference type="EMBL" id="BK015173">
    <property type="protein sequence ID" value="DAD94128.1"/>
    <property type="molecule type" value="Genomic_DNA"/>
</dbReference>
<organism evidence="2">
    <name type="scientific">Siphoviridae sp. ctUF252</name>
    <dbReference type="NCBI Taxonomy" id="2826350"/>
    <lineage>
        <taxon>Viruses</taxon>
        <taxon>Duplodnaviria</taxon>
        <taxon>Heunggongvirae</taxon>
        <taxon>Uroviricota</taxon>
        <taxon>Caudoviricetes</taxon>
    </lineage>
</organism>
<evidence type="ECO:0000259" key="1">
    <source>
        <dbReference type="Pfam" id="PF18480"/>
    </source>
</evidence>
<accession>A0A8S5NIT0</accession>
<evidence type="ECO:0000313" key="2">
    <source>
        <dbReference type="EMBL" id="DAD94128.1"/>
    </source>
</evidence>